<accession>A0A1F7XK79</accession>
<dbReference type="EMBL" id="MGFX01000005">
    <property type="protein sequence ID" value="OGM15454.1"/>
    <property type="molecule type" value="Genomic_DNA"/>
</dbReference>
<dbReference type="Pfam" id="PF13439">
    <property type="entry name" value="Glyco_transf_4"/>
    <property type="match status" value="1"/>
</dbReference>
<evidence type="ECO:0000313" key="4">
    <source>
        <dbReference type="EMBL" id="OGM15454.1"/>
    </source>
</evidence>
<dbReference type="CDD" id="cd03801">
    <property type="entry name" value="GT4_PimA-like"/>
    <property type="match status" value="1"/>
</dbReference>
<protein>
    <recommendedName>
        <fullName evidence="6">GDP-Man:Man(1)GlcNAc(2)-PP-dolichol mannosyltransferase</fullName>
    </recommendedName>
</protein>
<name>A0A1F7XK79_9BACT</name>
<keyword evidence="1" id="KW-0472">Membrane</keyword>
<organism evidence="4 5">
    <name type="scientific">Candidatus Woesebacteria bacterium RBG_16_42_24</name>
    <dbReference type="NCBI Taxonomy" id="1802485"/>
    <lineage>
        <taxon>Bacteria</taxon>
        <taxon>Candidatus Woeseibacteriota</taxon>
    </lineage>
</organism>
<dbReference type="AlphaFoldDB" id="A0A1F7XK79"/>
<evidence type="ECO:0000313" key="5">
    <source>
        <dbReference type="Proteomes" id="UP000177382"/>
    </source>
</evidence>
<keyword evidence="1" id="KW-1133">Transmembrane helix</keyword>
<keyword evidence="1" id="KW-0812">Transmembrane</keyword>
<feature type="domain" description="Glycosyltransferase subfamily 4-like N-terminal" evidence="3">
    <location>
        <begin position="19"/>
        <end position="136"/>
    </location>
</feature>
<dbReference type="SUPFAM" id="SSF53756">
    <property type="entry name" value="UDP-Glycosyltransferase/glycogen phosphorylase"/>
    <property type="match status" value="1"/>
</dbReference>
<dbReference type="GO" id="GO:0016757">
    <property type="term" value="F:glycosyltransferase activity"/>
    <property type="evidence" value="ECO:0007669"/>
    <property type="project" value="InterPro"/>
</dbReference>
<dbReference type="Pfam" id="PF00534">
    <property type="entry name" value="Glycos_transf_1"/>
    <property type="match status" value="1"/>
</dbReference>
<dbReference type="PANTHER" id="PTHR12526:SF630">
    <property type="entry name" value="GLYCOSYLTRANSFERASE"/>
    <property type="match status" value="1"/>
</dbReference>
<feature type="transmembrane region" description="Helical" evidence="1">
    <location>
        <begin position="72"/>
        <end position="92"/>
    </location>
</feature>
<sequence length="408" mass="47283">MVKKISKIAIFHCGFIYTGGGERIVLEEISGLRKRGYQVECFVPTYDPKLSYPDIIKKYRIKTLLPQLPRFIPLRFAIQLVLSCLFAPFFVYRFRDFDFFIGANQPGAYIAWVVARLLGKPYVVYLSQPNRVLYPRDHEDWQNVRDYYFLFRFINKWFRNFVVNLDKRSITSGSNLFINGSFVAKEIVRIYEPKKWTDCMGGANLAPKSVLNNDRYKGKLRINECEIGKPYILYTSRHEPWKKFDWAVEVASKVIENYPDLRLVIPGTETNVTPKLKDLAKGFGIKDKVIFTGPIKQKQLWELYRNAAVYIFTSPKEDLGIVVQEAQAAGTPVVAWNSGGPTVTVVSGETGYLIDPYSLKEMAEKIVYLLKNPALRRTLGRNAWEHIAKNYSWERHIDILEKEFKKTL</sequence>
<evidence type="ECO:0000256" key="1">
    <source>
        <dbReference type="SAM" id="Phobius"/>
    </source>
</evidence>
<dbReference type="InterPro" id="IPR028098">
    <property type="entry name" value="Glyco_trans_4-like_N"/>
</dbReference>
<comment type="caution">
    <text evidence="4">The sequence shown here is derived from an EMBL/GenBank/DDBJ whole genome shotgun (WGS) entry which is preliminary data.</text>
</comment>
<dbReference type="Gene3D" id="3.40.50.2000">
    <property type="entry name" value="Glycogen Phosphorylase B"/>
    <property type="match status" value="2"/>
</dbReference>
<reference evidence="4 5" key="1">
    <citation type="journal article" date="2016" name="Nat. Commun.">
        <title>Thousands of microbial genomes shed light on interconnected biogeochemical processes in an aquifer system.</title>
        <authorList>
            <person name="Anantharaman K."/>
            <person name="Brown C.T."/>
            <person name="Hug L.A."/>
            <person name="Sharon I."/>
            <person name="Castelle C.J."/>
            <person name="Probst A.J."/>
            <person name="Thomas B.C."/>
            <person name="Singh A."/>
            <person name="Wilkins M.J."/>
            <person name="Karaoz U."/>
            <person name="Brodie E.L."/>
            <person name="Williams K.H."/>
            <person name="Hubbard S.S."/>
            <person name="Banfield J.F."/>
        </authorList>
    </citation>
    <scope>NUCLEOTIDE SEQUENCE [LARGE SCALE GENOMIC DNA]</scope>
</reference>
<gene>
    <name evidence="4" type="ORF">A2V97_00520</name>
</gene>
<dbReference type="STRING" id="1802485.A2V97_00520"/>
<evidence type="ECO:0000259" key="3">
    <source>
        <dbReference type="Pfam" id="PF13439"/>
    </source>
</evidence>
<proteinExistence type="predicted"/>
<dbReference type="Proteomes" id="UP000177382">
    <property type="component" value="Unassembled WGS sequence"/>
</dbReference>
<evidence type="ECO:0008006" key="6">
    <source>
        <dbReference type="Google" id="ProtNLM"/>
    </source>
</evidence>
<feature type="domain" description="Glycosyl transferase family 1" evidence="2">
    <location>
        <begin position="228"/>
        <end position="383"/>
    </location>
</feature>
<dbReference type="InterPro" id="IPR001296">
    <property type="entry name" value="Glyco_trans_1"/>
</dbReference>
<evidence type="ECO:0000259" key="2">
    <source>
        <dbReference type="Pfam" id="PF00534"/>
    </source>
</evidence>
<dbReference type="PANTHER" id="PTHR12526">
    <property type="entry name" value="GLYCOSYLTRANSFERASE"/>
    <property type="match status" value="1"/>
</dbReference>